<proteinExistence type="inferred from homology"/>
<dbReference type="Gene3D" id="3.10.290.10">
    <property type="entry name" value="RNA-binding S4 domain"/>
    <property type="match status" value="1"/>
</dbReference>
<dbReference type="GO" id="GO:0000049">
    <property type="term" value="F:tRNA binding"/>
    <property type="evidence" value="ECO:0007669"/>
    <property type="project" value="UniProtKB-UniRule"/>
</dbReference>
<evidence type="ECO:0000256" key="5">
    <source>
        <dbReference type="HAMAP-Rule" id="MF_00871"/>
    </source>
</evidence>
<dbReference type="PATRIC" id="fig|931276.5.peg.107"/>
<evidence type="ECO:0000256" key="3">
    <source>
        <dbReference type="ARBA" id="ARBA00022884"/>
    </source>
</evidence>
<dbReference type="AlphaFoldDB" id="M1LMB6"/>
<dbReference type="PIRSF" id="PIRSF038881">
    <property type="entry name" value="RNAbp_HP1423"/>
    <property type="match status" value="1"/>
</dbReference>
<dbReference type="InterPro" id="IPR002942">
    <property type="entry name" value="S4_RNA-bd"/>
</dbReference>
<evidence type="ECO:0000256" key="1">
    <source>
        <dbReference type="ARBA" id="ARBA00022555"/>
    </source>
</evidence>
<sequence length="86" mass="9929">MRLDKYLKVSRIIKRRTVAKEVCESGRILINDKQAKPSTSVKEGDIIQITFANRILKAEIINIAEHVKKEDAKEMYVIIEGEEDKE</sequence>
<evidence type="ECO:0000313" key="7">
    <source>
        <dbReference type="EMBL" id="AGF53950.1"/>
    </source>
</evidence>
<keyword evidence="3 5" id="KW-0694">RNA-binding</keyword>
<organism evidence="7 8">
    <name type="scientific">Clostridium saccharoperbutylacetonicum N1-4(HMT)</name>
    <dbReference type="NCBI Taxonomy" id="931276"/>
    <lineage>
        <taxon>Bacteria</taxon>
        <taxon>Bacillati</taxon>
        <taxon>Bacillota</taxon>
        <taxon>Clostridia</taxon>
        <taxon>Eubacteriales</taxon>
        <taxon>Clostridiaceae</taxon>
        <taxon>Clostridium</taxon>
    </lineage>
</organism>
<dbReference type="GO" id="GO:0019843">
    <property type="term" value="F:rRNA binding"/>
    <property type="evidence" value="ECO:0007669"/>
    <property type="project" value="UniProtKB-UniRule"/>
</dbReference>
<keyword evidence="7" id="KW-0346">Stress response</keyword>
<keyword evidence="8" id="KW-1185">Reference proteome</keyword>
<dbReference type="HOGENOM" id="CLU_101003_4_0_9"/>
<dbReference type="SMART" id="SM00363">
    <property type="entry name" value="S4"/>
    <property type="match status" value="1"/>
</dbReference>
<evidence type="ECO:0000256" key="4">
    <source>
        <dbReference type="ARBA" id="ARBA00022917"/>
    </source>
</evidence>
<dbReference type="CDD" id="cd00165">
    <property type="entry name" value="S4"/>
    <property type="match status" value="1"/>
</dbReference>
<name>M1LMB6_9CLOT</name>
<comment type="similarity">
    <text evidence="5">Belongs to the RqcP family.</text>
</comment>
<dbReference type="InterPro" id="IPR036986">
    <property type="entry name" value="S4_RNA-bd_sf"/>
</dbReference>
<dbReference type="GO" id="GO:0072344">
    <property type="term" value="P:rescue of stalled ribosome"/>
    <property type="evidence" value="ECO:0007669"/>
    <property type="project" value="UniProtKB-UniRule"/>
</dbReference>
<dbReference type="eggNOG" id="COG1188">
    <property type="taxonomic scope" value="Bacteria"/>
</dbReference>
<dbReference type="EMBL" id="CP004121">
    <property type="protein sequence ID" value="AGF53950.1"/>
    <property type="molecule type" value="Genomic_DNA"/>
</dbReference>
<dbReference type="OrthoDB" id="9805210at2"/>
<dbReference type="HAMAP" id="MF_00871">
    <property type="entry name" value="RqcP"/>
    <property type="match status" value="1"/>
</dbReference>
<keyword evidence="1 5" id="KW-0820">tRNA-binding</keyword>
<feature type="domain" description="RNA-binding S4" evidence="6">
    <location>
        <begin position="1"/>
        <end position="61"/>
    </location>
</feature>
<keyword evidence="4 5" id="KW-0648">Protein biosynthesis</keyword>
<protein>
    <recommendedName>
        <fullName evidence="5">RQC P-site tRNA stabilizing factor</fullName>
        <shortName evidence="5">RqcP</shortName>
    </recommendedName>
    <alternativeName>
        <fullName evidence="5">Ribosome-associated protein quality control protein P</fullName>
    </alternativeName>
</protein>
<keyword evidence="2 5" id="KW-0699">rRNA-binding</keyword>
<evidence type="ECO:0000256" key="2">
    <source>
        <dbReference type="ARBA" id="ARBA00022730"/>
    </source>
</evidence>
<comment type="subunit">
    <text evidence="5">Associates with stalled 50S ribosomal subunits. Binds to RqcH, 23S rRNA and the P-site tRNA. Does not require RqcH for association with 50S subunits.</text>
</comment>
<comment type="function">
    <text evidence="5">Key component of the ribosome quality control system (RQC), a ribosome-associated complex that mediates the extraction of incompletely synthesized nascent chains from stalled ribosomes and their subsequent degradation. RqcH recruits Ala-charged tRNA, and with RqcP directs the elongation of stalled nascent chains on 50S ribosomal subunits, leading to non-templated C-terminal alanine extensions (Ala tail). The Ala tail promotes nascent chain degradation. RqcP is associated with the translocation-like movement of the peptidyl-tRNA from the A-site into the P-site.</text>
</comment>
<dbReference type="Pfam" id="PF01479">
    <property type="entry name" value="S4"/>
    <property type="match status" value="1"/>
</dbReference>
<dbReference type="InterPro" id="IPR025490">
    <property type="entry name" value="RqcP"/>
</dbReference>
<evidence type="ECO:0000259" key="6">
    <source>
        <dbReference type="SMART" id="SM00363"/>
    </source>
</evidence>
<reference evidence="7 8" key="1">
    <citation type="submission" date="2013-02" db="EMBL/GenBank/DDBJ databases">
        <title>Genome sequence of Clostridium saccharoperbutylacetonicum N1-4(HMT).</title>
        <authorList>
            <person name="Poehlein A."/>
            <person name="Daniel R."/>
        </authorList>
    </citation>
    <scope>NUCLEOTIDE SEQUENCE [LARGE SCALE GENOMIC DNA]</scope>
    <source>
        <strain evidence="8">N1-4(HMT)</strain>
    </source>
</reference>
<accession>M1LMB6</accession>
<dbReference type="PROSITE" id="PS50889">
    <property type="entry name" value="S4"/>
    <property type="match status" value="1"/>
</dbReference>
<evidence type="ECO:0000313" key="8">
    <source>
        <dbReference type="Proteomes" id="UP000011728"/>
    </source>
</evidence>
<dbReference type="Proteomes" id="UP000011728">
    <property type="component" value="Chromosome"/>
</dbReference>
<dbReference type="STRING" id="36745.CLSAP_01150"/>
<dbReference type="SUPFAM" id="SSF55174">
    <property type="entry name" value="Alpha-L RNA-binding motif"/>
    <property type="match status" value="1"/>
</dbReference>
<dbReference type="GO" id="GO:0043023">
    <property type="term" value="F:ribosomal large subunit binding"/>
    <property type="evidence" value="ECO:0007669"/>
    <property type="project" value="UniProtKB-UniRule"/>
</dbReference>
<gene>
    <name evidence="5" type="primary">rqcP</name>
    <name evidence="7" type="ORF">Cspa_c01150</name>
</gene>
<dbReference type="RefSeq" id="WP_015390286.1">
    <property type="nucleotide sequence ID" value="NC_020291.1"/>
</dbReference>
<dbReference type="KEGG" id="csr:Cspa_c01150"/>